<dbReference type="InterPro" id="IPR001736">
    <property type="entry name" value="PLipase_D/transphosphatidylase"/>
</dbReference>
<dbReference type="InterPro" id="IPR025200">
    <property type="entry name" value="PPK_C_dom2"/>
</dbReference>
<dbReference type="CDD" id="cd09167">
    <property type="entry name" value="PLDc_EcPPK1_C2_like"/>
    <property type="match status" value="1"/>
</dbReference>
<evidence type="ECO:0000256" key="1">
    <source>
        <dbReference type="ARBA" id="ARBA00022553"/>
    </source>
</evidence>
<dbReference type="AlphaFoldDB" id="A0A1F5Z2S5"/>
<keyword evidence="3 7" id="KW-0547">Nucleotide-binding</keyword>
<feature type="binding site" evidence="7">
    <location>
        <position position="564"/>
    </location>
    <ligand>
        <name>ATP</name>
        <dbReference type="ChEBI" id="CHEBI:30616"/>
    </ligand>
</feature>
<dbReference type="HAMAP" id="MF_00347">
    <property type="entry name" value="Polyphosphate_kinase"/>
    <property type="match status" value="1"/>
</dbReference>
<dbReference type="Gene3D" id="1.20.58.310">
    <property type="entry name" value="Polyphosphate kinase N-terminal domain"/>
    <property type="match status" value="1"/>
</dbReference>
<dbReference type="GO" id="GO:0009358">
    <property type="term" value="C:polyphosphate kinase complex"/>
    <property type="evidence" value="ECO:0007669"/>
    <property type="project" value="InterPro"/>
</dbReference>
<dbReference type="Pfam" id="PF17941">
    <property type="entry name" value="PP_kinase_C_1"/>
    <property type="match status" value="1"/>
</dbReference>
<evidence type="ECO:0000256" key="8">
    <source>
        <dbReference type="RuleBase" id="RU003800"/>
    </source>
</evidence>
<feature type="binding site" evidence="7">
    <location>
        <position position="375"/>
    </location>
    <ligand>
        <name>Mg(2+)</name>
        <dbReference type="ChEBI" id="CHEBI:18420"/>
    </ligand>
</feature>
<feature type="binding site" evidence="7">
    <location>
        <position position="46"/>
    </location>
    <ligand>
        <name>ATP</name>
        <dbReference type="ChEBI" id="CHEBI:30616"/>
    </ligand>
</feature>
<keyword evidence="6 7" id="KW-0460">Magnesium</keyword>
<comment type="cofactor">
    <cofactor evidence="7">
        <name>Mg(2+)</name>
        <dbReference type="ChEBI" id="CHEBI:18420"/>
    </cofactor>
</comment>
<dbReference type="InterPro" id="IPR025198">
    <property type="entry name" value="PPK_N_dom"/>
</dbReference>
<dbReference type="NCBIfam" id="NF003917">
    <property type="entry name" value="PRK05443.1-1"/>
    <property type="match status" value="1"/>
</dbReference>
<dbReference type="Proteomes" id="UP000179129">
    <property type="component" value="Unassembled WGS sequence"/>
</dbReference>
<comment type="PTM">
    <text evidence="7 8">An intermediate of this reaction is the autophosphorylated ppk in which a phosphate is covalently linked to a histidine residue through a N-P bond.</text>
</comment>
<evidence type="ECO:0000256" key="5">
    <source>
        <dbReference type="ARBA" id="ARBA00022840"/>
    </source>
</evidence>
<dbReference type="InterPro" id="IPR036830">
    <property type="entry name" value="PP_kinase_middle_dom_sf"/>
</dbReference>
<feature type="binding site" evidence="7">
    <location>
        <position position="468"/>
    </location>
    <ligand>
        <name>ATP</name>
        <dbReference type="ChEBI" id="CHEBI:30616"/>
    </ligand>
</feature>
<keyword evidence="5 7" id="KW-0067">ATP-binding</keyword>
<name>A0A1F5Z2S5_9BACT</name>
<evidence type="ECO:0000313" key="10">
    <source>
        <dbReference type="EMBL" id="OGG06750.1"/>
    </source>
</evidence>
<dbReference type="GO" id="GO:0008976">
    <property type="term" value="F:polyphosphate kinase activity"/>
    <property type="evidence" value="ECO:0007669"/>
    <property type="project" value="UniProtKB-UniRule"/>
</dbReference>
<accession>A0A1F5Z2S5</accession>
<dbReference type="Gene3D" id="3.30.870.10">
    <property type="entry name" value="Endonuclease Chain A"/>
    <property type="match status" value="2"/>
</dbReference>
<dbReference type="GO" id="GO:0005524">
    <property type="term" value="F:ATP binding"/>
    <property type="evidence" value="ECO:0007669"/>
    <property type="project" value="UniProtKB-KW"/>
</dbReference>
<sequence>MEEKETKFVVREIGWLSFNERVLQEACDPRNPLIERIKFLGIFSSNLDEFFRVRVATLNRVIKASKKAKALLGYNPRKILNEIQQIVLDQQNKVNAAYDDIVKGLARKEIYILDEKSLNREQKNFIKAYFENQVRPSLFPIMIDHLGRLPELKDQSIYLAVCLKKKTGTADDRHSLIEIPTNTISRFMVLPPKFGKNYVILLDDIIRVCLEDIFSLFGFDEFEAYTLKVTRDAELDIDDDLTLSFFEKITKGLKKRGHGIPVRLVYDREIPEYFFKKLIKKISFTSTDTQIPGGRYHNFKDLIKFPPLEDPDLRFLPLPPFQHKDLNPRESIISVIKKKDVLLVYPYHTFNHLNDFLREASIDSKVTSIKMSIYRLARNSNVANALINAARNGKEVTVVMELQARFDEQANLDWADRMREEGIKVMHGIPDLKVHSKLILVDRKEKGQHVKYANISTGNFNEETALIYSDHCLFTKDPRITEEAEKVFEFFEKTYKSFTYNHLLVSPFNMRKSLISLIRNEIENAKKGKKAYILLKINHLSDRSMIDHLYDADRAGVKIDIIIRGVCSLVPGIPGTSGTINAISIIDRFLEHSRIYVFGNDGNELIYLSSADWMARNLDQRVEVACPVYDDRLKAEIREFLNFQLKDNTKARIVNGQLVNDYKREPGKASYRAQLDYYRFLKKQSGKKS</sequence>
<dbReference type="PANTHER" id="PTHR30218:SF0">
    <property type="entry name" value="POLYPHOSPHATE KINASE"/>
    <property type="match status" value="1"/>
</dbReference>
<keyword evidence="7" id="KW-0479">Metal-binding</keyword>
<dbReference type="EMBL" id="MFIX01000006">
    <property type="protein sequence ID" value="OGG06750.1"/>
    <property type="molecule type" value="Genomic_DNA"/>
</dbReference>
<keyword evidence="4 7" id="KW-0418">Kinase</keyword>
<organism evidence="10 11">
    <name type="scientific">Candidatus Glassbacteria bacterium RIFCSPLOWO2_12_FULL_58_11</name>
    <dbReference type="NCBI Taxonomy" id="1817867"/>
    <lineage>
        <taxon>Bacteria</taxon>
        <taxon>Candidatus Glassiibacteriota</taxon>
    </lineage>
</organism>
<evidence type="ECO:0000256" key="6">
    <source>
        <dbReference type="ARBA" id="ARBA00022842"/>
    </source>
</evidence>
<evidence type="ECO:0000256" key="2">
    <source>
        <dbReference type="ARBA" id="ARBA00022679"/>
    </source>
</evidence>
<evidence type="ECO:0000313" key="11">
    <source>
        <dbReference type="Proteomes" id="UP000179129"/>
    </source>
</evidence>
<dbReference type="EC" id="2.7.4.1" evidence="7 8"/>
<dbReference type="Pfam" id="PF13089">
    <property type="entry name" value="PP_kinase_N"/>
    <property type="match status" value="1"/>
</dbReference>
<dbReference type="Pfam" id="PF02503">
    <property type="entry name" value="PP_kinase"/>
    <property type="match status" value="1"/>
</dbReference>
<protein>
    <recommendedName>
        <fullName evidence="7 8">Polyphosphate kinase</fullName>
        <ecNumber evidence="7 8">2.7.4.1</ecNumber>
    </recommendedName>
    <alternativeName>
        <fullName evidence="7">ATP-polyphosphate phosphotransferase</fullName>
    </alternativeName>
    <alternativeName>
        <fullName evidence="7">Polyphosphoric acid kinase</fullName>
    </alternativeName>
</protein>
<dbReference type="GO" id="GO:0006799">
    <property type="term" value="P:polyphosphate biosynthetic process"/>
    <property type="evidence" value="ECO:0007669"/>
    <property type="project" value="UniProtKB-UniRule"/>
</dbReference>
<dbReference type="GO" id="GO:0046872">
    <property type="term" value="F:metal ion binding"/>
    <property type="evidence" value="ECO:0007669"/>
    <property type="project" value="UniProtKB-KW"/>
</dbReference>
<comment type="function">
    <text evidence="7 8">Catalyzes the reversible transfer of the terminal phosphate of ATP to form a long-chain polyphosphate (polyP).</text>
</comment>
<evidence type="ECO:0000259" key="9">
    <source>
        <dbReference type="PROSITE" id="PS50035"/>
    </source>
</evidence>
<dbReference type="Gene3D" id="3.30.1840.10">
    <property type="entry name" value="Polyphosphate kinase middle domain"/>
    <property type="match status" value="1"/>
</dbReference>
<dbReference type="CDD" id="cd09164">
    <property type="entry name" value="PLDc_EcPPK1_C1_like"/>
    <property type="match status" value="1"/>
</dbReference>
<dbReference type="InterPro" id="IPR041108">
    <property type="entry name" value="PP_kinase_C_1"/>
</dbReference>
<dbReference type="STRING" id="1817867.A3F83_16485"/>
<dbReference type="SUPFAM" id="SSF143724">
    <property type="entry name" value="PHP14-like"/>
    <property type="match status" value="1"/>
</dbReference>
<dbReference type="InterPro" id="IPR024953">
    <property type="entry name" value="PP_kinase_middle"/>
</dbReference>
<evidence type="ECO:0000256" key="3">
    <source>
        <dbReference type="ARBA" id="ARBA00022741"/>
    </source>
</evidence>
<keyword evidence="2 7" id="KW-0808">Transferase</keyword>
<gene>
    <name evidence="7" type="primary">ppk</name>
    <name evidence="10" type="ORF">A3F83_16485</name>
</gene>
<feature type="binding site" evidence="7">
    <location>
        <position position="592"/>
    </location>
    <ligand>
        <name>ATP</name>
        <dbReference type="ChEBI" id="CHEBI:30616"/>
    </ligand>
</feature>
<dbReference type="Pfam" id="PF13090">
    <property type="entry name" value="PP_kinase_C"/>
    <property type="match status" value="1"/>
</dbReference>
<evidence type="ECO:0000256" key="4">
    <source>
        <dbReference type="ARBA" id="ARBA00022777"/>
    </source>
</evidence>
<dbReference type="PROSITE" id="PS50035">
    <property type="entry name" value="PLD"/>
    <property type="match status" value="1"/>
</dbReference>
<dbReference type="NCBIfam" id="TIGR03705">
    <property type="entry name" value="poly_P_kin"/>
    <property type="match status" value="1"/>
</dbReference>
<comment type="similarity">
    <text evidence="7 8">Belongs to the polyphosphate kinase 1 (PPK1) family.</text>
</comment>
<dbReference type="InterPro" id="IPR036832">
    <property type="entry name" value="PPK_N_dom_sf"/>
</dbReference>
<dbReference type="PANTHER" id="PTHR30218">
    <property type="entry name" value="POLYPHOSPHATE KINASE"/>
    <property type="match status" value="1"/>
</dbReference>
<comment type="catalytic activity">
    <reaction evidence="7 8">
        <text>[phosphate](n) + ATP = [phosphate](n+1) + ADP</text>
        <dbReference type="Rhea" id="RHEA:19573"/>
        <dbReference type="Rhea" id="RHEA-COMP:9859"/>
        <dbReference type="Rhea" id="RHEA-COMP:14280"/>
        <dbReference type="ChEBI" id="CHEBI:16838"/>
        <dbReference type="ChEBI" id="CHEBI:30616"/>
        <dbReference type="ChEBI" id="CHEBI:456216"/>
        <dbReference type="EC" id="2.7.4.1"/>
    </reaction>
</comment>
<dbReference type="InterPro" id="IPR003414">
    <property type="entry name" value="PP_kinase"/>
</dbReference>
<dbReference type="SUPFAM" id="SSF56024">
    <property type="entry name" value="Phospholipase D/nuclease"/>
    <property type="match status" value="2"/>
</dbReference>
<evidence type="ECO:0000256" key="7">
    <source>
        <dbReference type="HAMAP-Rule" id="MF_00347"/>
    </source>
</evidence>
<dbReference type="SUPFAM" id="SSF140356">
    <property type="entry name" value="PPK N-terminal domain-like"/>
    <property type="match status" value="1"/>
</dbReference>
<proteinExistence type="inferred from homology"/>
<dbReference type="PIRSF" id="PIRSF015589">
    <property type="entry name" value="PP_kinase"/>
    <property type="match status" value="1"/>
</dbReference>
<comment type="caution">
    <text evidence="10">The sequence shown here is derived from an EMBL/GenBank/DDBJ whole genome shotgun (WGS) entry which is preliminary data.</text>
</comment>
<keyword evidence="1 7" id="KW-0597">Phosphoprotein</keyword>
<feature type="domain" description="PLD phosphodiesterase" evidence="9">
    <location>
        <begin position="430"/>
        <end position="464"/>
    </location>
</feature>
<feature type="active site" description="Phosphohistidine intermediate" evidence="7">
    <location>
        <position position="435"/>
    </location>
</feature>
<feature type="binding site" evidence="7">
    <location>
        <position position="405"/>
    </location>
    <ligand>
        <name>Mg(2+)</name>
        <dbReference type="ChEBI" id="CHEBI:18420"/>
    </ligand>
</feature>
<reference evidence="10 11" key="1">
    <citation type="journal article" date="2016" name="Nat. Commun.">
        <title>Thousands of microbial genomes shed light on interconnected biogeochemical processes in an aquifer system.</title>
        <authorList>
            <person name="Anantharaman K."/>
            <person name="Brown C.T."/>
            <person name="Hug L.A."/>
            <person name="Sharon I."/>
            <person name="Castelle C.J."/>
            <person name="Probst A.J."/>
            <person name="Thomas B.C."/>
            <person name="Singh A."/>
            <person name="Wilkins M.J."/>
            <person name="Karaoz U."/>
            <person name="Brodie E.L."/>
            <person name="Williams K.H."/>
            <person name="Hubbard S.S."/>
            <person name="Banfield J.F."/>
        </authorList>
    </citation>
    <scope>NUCLEOTIDE SEQUENCE [LARGE SCALE GENOMIC DNA]</scope>
</reference>